<dbReference type="eggNOG" id="KOG0017">
    <property type="taxonomic scope" value="Eukaryota"/>
</dbReference>
<keyword evidence="5" id="KW-1185">Reference proteome</keyword>
<reference evidence="4 5" key="1">
    <citation type="journal article" date="2013" name="Genome Biol.">
        <title>The genome sequence of the most widely cultivated cacao type and its use to identify candidate genes regulating pod color.</title>
        <authorList>
            <person name="Motamayor J.C."/>
            <person name="Mockaitis K."/>
            <person name="Schmutz J."/>
            <person name="Haiminen N."/>
            <person name="Iii D.L."/>
            <person name="Cornejo O."/>
            <person name="Findley S.D."/>
            <person name="Zheng P."/>
            <person name="Utro F."/>
            <person name="Royaert S."/>
            <person name="Saski C."/>
            <person name="Jenkins J."/>
            <person name="Podicheti R."/>
            <person name="Zhao M."/>
            <person name="Scheffler B.E."/>
            <person name="Stack J.C."/>
            <person name="Feltus F.A."/>
            <person name="Mustiga G.M."/>
            <person name="Amores F."/>
            <person name="Phillips W."/>
            <person name="Marelli J.P."/>
            <person name="May G.D."/>
            <person name="Shapiro H."/>
            <person name="Ma J."/>
            <person name="Bustamante C.D."/>
            <person name="Schnell R.J."/>
            <person name="Main D."/>
            <person name="Gilbert D."/>
            <person name="Parida L."/>
            <person name="Kuhn D.N."/>
        </authorList>
    </citation>
    <scope>NUCLEOTIDE SEQUENCE [LARGE SCALE GENOMIC DNA]</scope>
    <source>
        <strain evidence="5">cv. Matina 1-6</strain>
    </source>
</reference>
<dbReference type="InParanoid" id="A0A061GRD5"/>
<feature type="domain" description="Retrotransposon gag" evidence="2">
    <location>
        <begin position="161"/>
        <end position="217"/>
    </location>
</feature>
<organism evidence="4 5">
    <name type="scientific">Theobroma cacao</name>
    <name type="common">Cacao</name>
    <name type="synonym">Cocoa</name>
    <dbReference type="NCBI Taxonomy" id="3641"/>
    <lineage>
        <taxon>Eukaryota</taxon>
        <taxon>Viridiplantae</taxon>
        <taxon>Streptophyta</taxon>
        <taxon>Embryophyta</taxon>
        <taxon>Tracheophyta</taxon>
        <taxon>Spermatophyta</taxon>
        <taxon>Magnoliopsida</taxon>
        <taxon>eudicotyledons</taxon>
        <taxon>Gunneridae</taxon>
        <taxon>Pentapetalae</taxon>
        <taxon>rosids</taxon>
        <taxon>malvids</taxon>
        <taxon>Malvales</taxon>
        <taxon>Malvaceae</taxon>
        <taxon>Byttnerioideae</taxon>
        <taxon>Theobroma</taxon>
    </lineage>
</organism>
<gene>
    <name evidence="4" type="ORF">TCM_039559</name>
</gene>
<dbReference type="Gramene" id="EOY32086">
    <property type="protein sequence ID" value="EOY32086"/>
    <property type="gene ID" value="TCM_039559"/>
</dbReference>
<dbReference type="InterPro" id="IPR056924">
    <property type="entry name" value="SH3_Tf2-1"/>
</dbReference>
<proteinExistence type="predicted"/>
<dbReference type="PANTHER" id="PTHR34072:SF41">
    <property type="entry name" value="REVERSE TRANSCRIPTASE_RETROTRANSPOSON-DERIVED PROTEIN RNASE H-LIKE DOMAIN-CONTAINING PROTEIN"/>
    <property type="match status" value="1"/>
</dbReference>
<dbReference type="Pfam" id="PF03732">
    <property type="entry name" value="Retrotrans_gag"/>
    <property type="match status" value="1"/>
</dbReference>
<accession>A0A061GRD5</accession>
<dbReference type="EMBL" id="CM001887">
    <property type="protein sequence ID" value="EOY32086.1"/>
    <property type="molecule type" value="Genomic_DNA"/>
</dbReference>
<evidence type="ECO:0000256" key="1">
    <source>
        <dbReference type="SAM" id="Coils"/>
    </source>
</evidence>
<dbReference type="SUPFAM" id="SSF56672">
    <property type="entry name" value="DNA/RNA polymerases"/>
    <property type="match status" value="1"/>
</dbReference>
<evidence type="ECO:0000259" key="2">
    <source>
        <dbReference type="Pfam" id="PF03732"/>
    </source>
</evidence>
<dbReference type="InterPro" id="IPR005162">
    <property type="entry name" value="Retrotrans_gag_dom"/>
</dbReference>
<dbReference type="HOGENOM" id="CLU_351051_0_0_1"/>
<protein>
    <submittedName>
        <fullName evidence="4">Uncharacterized protein</fullName>
    </submittedName>
</protein>
<evidence type="ECO:0000313" key="4">
    <source>
        <dbReference type="EMBL" id="EOY32086.1"/>
    </source>
</evidence>
<name>A0A061GRD5_THECC</name>
<dbReference type="Pfam" id="PF24626">
    <property type="entry name" value="SH3_Tf2-1"/>
    <property type="match status" value="1"/>
</dbReference>
<evidence type="ECO:0000313" key="5">
    <source>
        <dbReference type="Proteomes" id="UP000026915"/>
    </source>
</evidence>
<dbReference type="AlphaFoldDB" id="A0A061GRD5"/>
<feature type="domain" description="Tf2-1-like SH3-like" evidence="3">
    <location>
        <begin position="678"/>
        <end position="724"/>
    </location>
</feature>
<dbReference type="InterPro" id="IPR043502">
    <property type="entry name" value="DNA/RNA_pol_sf"/>
</dbReference>
<keyword evidence="1" id="KW-0175">Coiled coil</keyword>
<dbReference type="Proteomes" id="UP000026915">
    <property type="component" value="Chromosome 9"/>
</dbReference>
<feature type="coiled-coil region" evidence="1">
    <location>
        <begin position="96"/>
        <end position="145"/>
    </location>
</feature>
<dbReference type="InterPro" id="IPR012337">
    <property type="entry name" value="RNaseH-like_sf"/>
</dbReference>
<dbReference type="Gene3D" id="3.30.70.270">
    <property type="match status" value="2"/>
</dbReference>
<sequence length="802" mass="90423">MLLSVCLLVDRKLCTVVWVCCELVNWKLCIVVYVCSVLGGLALHIAYCVLLGSHGLEDKLVGIFYVDLVRKPMGQACQTSCPRKRKLVSIGGEEHMDELNVRDEELKGEVQEMVRETLEVVTERNAQLESVLDILRREMEELRAKVSTTGVGGGLEATTRPEFYPEYAMDEVRGKLLRLVQRGEIREYVREFSELALQVGDLGEREALFAFIDGLKPWAKQKLQRRGIKARVGQTRANSLGTKKVAMASHSNNEKVKNCPKCFKLVAIASEKEQQPVDVVKLSSMLLRTVNKTDSRAKWLMYADMVVASQHVEALVDTGVSDLYVSKQGVAKFSIKADITRGKQTFVALLSLEDTLSNVIKALAEVLEVLPSWGNDRGNGPGITKLGYAVRIDECSNNVLHFDEQVFEVLRQHELYVKKEKCYFGLHEVPFLGHIIKDGKILMDPSKVSAIQEWESPTKVKELRSFLGLANNYRRFIGGYSAIAAPLTDMLKKKYKPSKVNLVADALSRKATLAAISKVRAELLPRIREGMTHDLTSQFILEHAKDKVEQQRLRGLLNTLPVQEKPWDSVSMDFIMKLPKADRFNNIMEVVDRFSKYVTFISTTKEFPIKEVARLFLRHIVNNHPQIDGQAEQVNALLELYLRHFVQGTPIDWLRQQPHMASTIAVGYTGPTPTTYKTTKGLEEQYEGPYRVVKRIGKVAYKLDMLLKLTVHLVFHISMLKPYHGDEGNLSRGVSHRAPLGLPELGVCGRLMAVPRSNQGLPHNSKEIINLENPPFGSMRQVQATQKEHTILAPRRANLYST</sequence>
<dbReference type="SUPFAM" id="SSF53098">
    <property type="entry name" value="Ribonuclease H-like"/>
    <property type="match status" value="1"/>
</dbReference>
<evidence type="ECO:0000259" key="3">
    <source>
        <dbReference type="Pfam" id="PF24626"/>
    </source>
</evidence>
<dbReference type="PANTHER" id="PTHR34072">
    <property type="entry name" value="ENZYMATIC POLYPROTEIN-RELATED"/>
    <property type="match status" value="1"/>
</dbReference>
<dbReference type="InterPro" id="IPR043128">
    <property type="entry name" value="Rev_trsase/Diguanyl_cyclase"/>
</dbReference>